<sequence length="160" mass="17588">MTSGVPFCHENHVVDPEGHYVILHGTLDGWEICFTKVYAPNIDCPDFYARVTTAVLSYLDANIVLAGECICEARETLDASITREEILAAIRSLKNAKTPGSDGMPAEFYHRYADTIADSLLEVYKEALQKGSHQVTISEALIAMVPKPGKERPSSQSTDQ</sequence>
<protein>
    <submittedName>
        <fullName evidence="1">Uncharacterized protein</fullName>
    </submittedName>
</protein>
<evidence type="ECO:0000313" key="1">
    <source>
        <dbReference type="EMBL" id="KAJ1081969.1"/>
    </source>
</evidence>
<organism evidence="1 2">
    <name type="scientific">Pleurodeles waltl</name>
    <name type="common">Iberian ribbed newt</name>
    <dbReference type="NCBI Taxonomy" id="8319"/>
    <lineage>
        <taxon>Eukaryota</taxon>
        <taxon>Metazoa</taxon>
        <taxon>Chordata</taxon>
        <taxon>Craniata</taxon>
        <taxon>Vertebrata</taxon>
        <taxon>Euteleostomi</taxon>
        <taxon>Amphibia</taxon>
        <taxon>Batrachia</taxon>
        <taxon>Caudata</taxon>
        <taxon>Salamandroidea</taxon>
        <taxon>Salamandridae</taxon>
        <taxon>Pleurodelinae</taxon>
        <taxon>Pleurodeles</taxon>
    </lineage>
</organism>
<comment type="caution">
    <text evidence="1">The sequence shown here is derived from an EMBL/GenBank/DDBJ whole genome shotgun (WGS) entry which is preliminary data.</text>
</comment>
<dbReference type="PANTHER" id="PTHR19446">
    <property type="entry name" value="REVERSE TRANSCRIPTASES"/>
    <property type="match status" value="1"/>
</dbReference>
<dbReference type="Proteomes" id="UP001066276">
    <property type="component" value="Chromosome 12"/>
</dbReference>
<keyword evidence="2" id="KW-1185">Reference proteome</keyword>
<evidence type="ECO:0000313" key="2">
    <source>
        <dbReference type="Proteomes" id="UP001066276"/>
    </source>
</evidence>
<reference evidence="1" key="1">
    <citation type="journal article" date="2022" name="bioRxiv">
        <title>Sequencing and chromosome-scale assembly of the giantPleurodeles waltlgenome.</title>
        <authorList>
            <person name="Brown T."/>
            <person name="Elewa A."/>
            <person name="Iarovenko S."/>
            <person name="Subramanian E."/>
            <person name="Araus A.J."/>
            <person name="Petzold A."/>
            <person name="Susuki M."/>
            <person name="Suzuki K.-i.T."/>
            <person name="Hayashi T."/>
            <person name="Toyoda A."/>
            <person name="Oliveira C."/>
            <person name="Osipova E."/>
            <person name="Leigh N.D."/>
            <person name="Simon A."/>
            <person name="Yun M.H."/>
        </authorList>
    </citation>
    <scope>NUCLEOTIDE SEQUENCE</scope>
    <source>
        <strain evidence="1">20211129_DDA</strain>
        <tissue evidence="1">Liver</tissue>
    </source>
</reference>
<dbReference type="EMBL" id="JANPWB010000016">
    <property type="protein sequence ID" value="KAJ1081969.1"/>
    <property type="molecule type" value="Genomic_DNA"/>
</dbReference>
<gene>
    <name evidence="1" type="ORF">NDU88_002141</name>
</gene>
<dbReference type="AlphaFoldDB" id="A0AAV7KTW5"/>
<name>A0AAV7KTW5_PLEWA</name>
<proteinExistence type="predicted"/>
<accession>A0AAV7KTW5</accession>